<dbReference type="AlphaFoldDB" id="A0A1F5T3A9"/>
<dbReference type="CDD" id="cd13128">
    <property type="entry name" value="MATE_Wzx_like"/>
    <property type="match status" value="1"/>
</dbReference>
<sequence>MTLNNKINKNSIIQISGKLLSLFFGLATVAIMTRYLGQEGFGYYITVVAFLQFFGILVDFGISLTTVQMISDLRRNVSDVLSNILTLRVIFSIIFLGLAPIIIWFFPYPMVVKLGVLITSFSFFCITIIQVLTGMFQRELKMLDVTIAEIVGRVLLLVMTIVIVFLGKSILWIFLAISIGSFVNLIITYLYSRKYFIFKWSFDFSVWKEVFQRTWPIALSISFNLIYLKMDTIILSLTRSQSEVGLYGATYRVIDILTNLPAVFMGIVLPHMTKYFIDNNKTELKNLMQNTFNSLMIFAVPIVVGTFLIAEKVMVFVAGSEFVDSGEILKVLILASGAIFFTSLFGYAVLAVHKQKVMMWGYLTTAVVTLAGYIYFIPKYGVWGAGWMTVFSEAVIAIWTFVVVYRETKFVPSFNVFIKGVFSSFVMLGVLYLIRDMHVLILLGVACVVYFGVMYLIGGIRKGFWKESWK</sequence>
<feature type="transmembrane region" description="Helical" evidence="6">
    <location>
        <begin position="12"/>
        <end position="35"/>
    </location>
</feature>
<dbReference type="STRING" id="1798002.A2478_02020"/>
<feature type="transmembrane region" description="Helical" evidence="6">
    <location>
        <begin position="145"/>
        <end position="166"/>
    </location>
</feature>
<dbReference type="PANTHER" id="PTHR30250">
    <property type="entry name" value="PST FAMILY PREDICTED COLANIC ACID TRANSPORTER"/>
    <property type="match status" value="1"/>
</dbReference>
<dbReference type="InterPro" id="IPR002797">
    <property type="entry name" value="Polysacc_synth"/>
</dbReference>
<feature type="transmembrane region" description="Helical" evidence="6">
    <location>
        <begin position="290"/>
        <end position="309"/>
    </location>
</feature>
<feature type="transmembrane region" description="Helical" evidence="6">
    <location>
        <begin position="213"/>
        <end position="230"/>
    </location>
</feature>
<proteinExistence type="predicted"/>
<keyword evidence="2" id="KW-1003">Cell membrane</keyword>
<feature type="transmembrane region" description="Helical" evidence="6">
    <location>
        <begin position="382"/>
        <end position="404"/>
    </location>
</feature>
<organism evidence="7 8">
    <name type="scientific">Candidatus Falkowbacteria bacterium RIFOXYC2_FULL_36_12</name>
    <dbReference type="NCBI Taxonomy" id="1798002"/>
    <lineage>
        <taxon>Bacteria</taxon>
        <taxon>Candidatus Falkowiibacteriota</taxon>
    </lineage>
</organism>
<dbReference type="EMBL" id="MFGJ01000001">
    <property type="protein sequence ID" value="OGF33447.1"/>
    <property type="molecule type" value="Genomic_DNA"/>
</dbReference>
<dbReference type="PANTHER" id="PTHR30250:SF26">
    <property type="entry name" value="PSMA PROTEIN"/>
    <property type="match status" value="1"/>
</dbReference>
<feature type="transmembrane region" description="Helical" evidence="6">
    <location>
        <begin position="250"/>
        <end position="269"/>
    </location>
</feature>
<dbReference type="InterPro" id="IPR050833">
    <property type="entry name" value="Poly_Biosynth_Transport"/>
</dbReference>
<feature type="transmembrane region" description="Helical" evidence="6">
    <location>
        <begin position="172"/>
        <end position="192"/>
    </location>
</feature>
<evidence type="ECO:0000256" key="6">
    <source>
        <dbReference type="SAM" id="Phobius"/>
    </source>
</evidence>
<evidence type="ECO:0000313" key="7">
    <source>
        <dbReference type="EMBL" id="OGF33447.1"/>
    </source>
</evidence>
<evidence type="ECO:0000256" key="1">
    <source>
        <dbReference type="ARBA" id="ARBA00004651"/>
    </source>
</evidence>
<reference evidence="7 8" key="1">
    <citation type="journal article" date="2016" name="Nat. Commun.">
        <title>Thousands of microbial genomes shed light on interconnected biogeochemical processes in an aquifer system.</title>
        <authorList>
            <person name="Anantharaman K."/>
            <person name="Brown C.T."/>
            <person name="Hug L.A."/>
            <person name="Sharon I."/>
            <person name="Castelle C.J."/>
            <person name="Probst A.J."/>
            <person name="Thomas B.C."/>
            <person name="Singh A."/>
            <person name="Wilkins M.J."/>
            <person name="Karaoz U."/>
            <person name="Brodie E.L."/>
            <person name="Williams K.H."/>
            <person name="Hubbard S.S."/>
            <person name="Banfield J.F."/>
        </authorList>
    </citation>
    <scope>NUCLEOTIDE SEQUENCE [LARGE SCALE GENOMIC DNA]</scope>
</reference>
<feature type="transmembrane region" description="Helical" evidence="6">
    <location>
        <begin position="112"/>
        <end position="133"/>
    </location>
</feature>
<accession>A0A1F5T3A9</accession>
<keyword evidence="3 6" id="KW-0812">Transmembrane</keyword>
<keyword evidence="5 6" id="KW-0472">Membrane</keyword>
<protein>
    <submittedName>
        <fullName evidence="7">Uncharacterized protein</fullName>
    </submittedName>
</protein>
<dbReference type="Pfam" id="PF01943">
    <property type="entry name" value="Polysacc_synt"/>
    <property type="match status" value="1"/>
</dbReference>
<dbReference type="Proteomes" id="UP000179001">
    <property type="component" value="Unassembled WGS sequence"/>
</dbReference>
<keyword evidence="4 6" id="KW-1133">Transmembrane helix</keyword>
<feature type="transmembrane region" description="Helical" evidence="6">
    <location>
        <begin position="329"/>
        <end position="350"/>
    </location>
</feature>
<dbReference type="GO" id="GO:0005886">
    <property type="term" value="C:plasma membrane"/>
    <property type="evidence" value="ECO:0007669"/>
    <property type="project" value="UniProtKB-SubCell"/>
</dbReference>
<comment type="subcellular location">
    <subcellularLocation>
        <location evidence="1">Cell membrane</location>
        <topology evidence="1">Multi-pass membrane protein</topology>
    </subcellularLocation>
</comment>
<feature type="transmembrane region" description="Helical" evidence="6">
    <location>
        <begin position="440"/>
        <end position="460"/>
    </location>
</feature>
<comment type="caution">
    <text evidence="7">The sequence shown here is derived from an EMBL/GenBank/DDBJ whole genome shotgun (WGS) entry which is preliminary data.</text>
</comment>
<evidence type="ECO:0000256" key="5">
    <source>
        <dbReference type="ARBA" id="ARBA00023136"/>
    </source>
</evidence>
<feature type="transmembrane region" description="Helical" evidence="6">
    <location>
        <begin position="357"/>
        <end position="376"/>
    </location>
</feature>
<name>A0A1F5T3A9_9BACT</name>
<gene>
    <name evidence="7" type="ORF">A2478_02020</name>
</gene>
<evidence type="ECO:0000256" key="4">
    <source>
        <dbReference type="ARBA" id="ARBA00022989"/>
    </source>
</evidence>
<evidence type="ECO:0000256" key="2">
    <source>
        <dbReference type="ARBA" id="ARBA00022475"/>
    </source>
</evidence>
<feature type="transmembrane region" description="Helical" evidence="6">
    <location>
        <begin position="85"/>
        <end position="106"/>
    </location>
</feature>
<feature type="transmembrane region" description="Helical" evidence="6">
    <location>
        <begin position="41"/>
        <end position="64"/>
    </location>
</feature>
<evidence type="ECO:0000313" key="8">
    <source>
        <dbReference type="Proteomes" id="UP000179001"/>
    </source>
</evidence>
<evidence type="ECO:0000256" key="3">
    <source>
        <dbReference type="ARBA" id="ARBA00022692"/>
    </source>
</evidence>
<feature type="transmembrane region" description="Helical" evidence="6">
    <location>
        <begin position="416"/>
        <end position="434"/>
    </location>
</feature>